<evidence type="ECO:0000256" key="1">
    <source>
        <dbReference type="SAM" id="SignalP"/>
    </source>
</evidence>
<comment type="caution">
    <text evidence="2">The sequence shown here is derived from an EMBL/GenBank/DDBJ whole genome shotgun (WGS) entry which is preliminary data.</text>
</comment>
<dbReference type="Proteomes" id="UP001303046">
    <property type="component" value="Unassembled WGS sequence"/>
</dbReference>
<proteinExistence type="predicted"/>
<organism evidence="2 3">
    <name type="scientific">Necator americanus</name>
    <name type="common">Human hookworm</name>
    <dbReference type="NCBI Taxonomy" id="51031"/>
    <lineage>
        <taxon>Eukaryota</taxon>
        <taxon>Metazoa</taxon>
        <taxon>Ecdysozoa</taxon>
        <taxon>Nematoda</taxon>
        <taxon>Chromadorea</taxon>
        <taxon>Rhabditida</taxon>
        <taxon>Rhabditina</taxon>
        <taxon>Rhabditomorpha</taxon>
        <taxon>Strongyloidea</taxon>
        <taxon>Ancylostomatidae</taxon>
        <taxon>Bunostominae</taxon>
        <taxon>Necator</taxon>
    </lineage>
</organism>
<accession>A0ABR1CVC2</accession>
<evidence type="ECO:0000313" key="2">
    <source>
        <dbReference type="EMBL" id="KAK6742243.1"/>
    </source>
</evidence>
<name>A0ABR1CVC2_NECAM</name>
<dbReference type="InterPro" id="IPR036852">
    <property type="entry name" value="Peptidase_S8/S53_dom_sf"/>
</dbReference>
<protein>
    <recommendedName>
        <fullName evidence="4">VWFA domain-containing protein</fullName>
    </recommendedName>
</protein>
<sequence>MQLTHLLVILGVLSFCRSDKKCTSPSPYFSCRGTVVIIIDGTHHMQSHGQIKKEISYIENVVVPRLGIAKEFKVAFMLSGVGDNYEARTKYACSHKEACSELESMQCIADKKGLQKENLRKILDHMYWNYDHGHAVILFSRSEDEDEISEAAEYARKYLTRDEITVVALSGNVHPWKRFPAVSVYAVDVTALDDSNHLDYCIAERSCILTGQCKSTGVTVLTLIIRFLNFIRKYGLVKTA</sequence>
<feature type="signal peptide" evidence="1">
    <location>
        <begin position="1"/>
        <end position="18"/>
    </location>
</feature>
<reference evidence="2 3" key="1">
    <citation type="submission" date="2023-08" db="EMBL/GenBank/DDBJ databases">
        <title>A Necator americanus chromosomal reference genome.</title>
        <authorList>
            <person name="Ilik V."/>
            <person name="Petrzelkova K.J."/>
            <person name="Pardy F."/>
            <person name="Fuh T."/>
            <person name="Niatou-Singa F.S."/>
            <person name="Gouil Q."/>
            <person name="Baker L."/>
            <person name="Ritchie M.E."/>
            <person name="Jex A.R."/>
            <person name="Gazzola D."/>
            <person name="Li H."/>
            <person name="Toshio Fujiwara R."/>
            <person name="Zhan B."/>
            <person name="Aroian R.V."/>
            <person name="Pafco B."/>
            <person name="Schwarz E.M."/>
        </authorList>
    </citation>
    <scope>NUCLEOTIDE SEQUENCE [LARGE SCALE GENOMIC DNA]</scope>
    <source>
        <strain evidence="2 3">Aroian</strain>
        <tissue evidence="2">Whole animal</tissue>
    </source>
</reference>
<dbReference type="EMBL" id="JAVFWL010000003">
    <property type="protein sequence ID" value="KAK6742243.1"/>
    <property type="molecule type" value="Genomic_DNA"/>
</dbReference>
<keyword evidence="1" id="KW-0732">Signal</keyword>
<gene>
    <name evidence="2" type="primary">Necator_chrIII.g10623</name>
    <name evidence="2" type="ORF">RB195_009858</name>
</gene>
<evidence type="ECO:0008006" key="4">
    <source>
        <dbReference type="Google" id="ProtNLM"/>
    </source>
</evidence>
<feature type="chain" id="PRO_5045520245" description="VWFA domain-containing protein" evidence="1">
    <location>
        <begin position="19"/>
        <end position="240"/>
    </location>
</feature>
<dbReference type="SUPFAM" id="SSF52743">
    <property type="entry name" value="Subtilisin-like"/>
    <property type="match status" value="1"/>
</dbReference>
<evidence type="ECO:0000313" key="3">
    <source>
        <dbReference type="Proteomes" id="UP001303046"/>
    </source>
</evidence>
<keyword evidence="3" id="KW-1185">Reference proteome</keyword>